<dbReference type="Pfam" id="PF12771">
    <property type="entry name" value="SusD-like_2"/>
    <property type="match status" value="1"/>
</dbReference>
<sequence>MKKLLYISLIALFFVGCDDRLEELNTDKRNPANVDPTSLFTRAMRESVDMMVSISVNDNPFNLYAQYWAQTTYPDESQYNLTGRSIPRNFWRNGYRESLSNLKNAKLLIQEQVESGAAGVSTEVLQNRIACIDIMTGYVYSVLVDAFGDIPYTEALDPDNLTPAYDDARTVYNSIISNLDAATAAIDAGAAGFPADQDPMYEGEMSKWVLFANSLKFRMGMRLADVDKTASVSIVNAALSAGVFTSNDDNAAMTYYGASPNTSPIYEDLVLSGRQDFVAANTIVDKMNSLGDPRRAIYFRENLGAGTFNGGTYGDANNYSGFTQVGDILHTPELKGVILNYAEVQFLKAEAVERGGYSVSGTAEGYYYAGIEASFDQWDAEGYSSYITHPDVAYASAPGDWKQKIGIQMWLALYNQGFEGWTTWRRLDFTGLNAPPEMAVADIPVRFTYPLEEAQLNGEQYAKAGTAIGGDDVSTKVFWDVL</sequence>
<dbReference type="Gene3D" id="1.25.40.390">
    <property type="match status" value="1"/>
</dbReference>
<comment type="caution">
    <text evidence="1">The sequence shown here is derived from an EMBL/GenBank/DDBJ whole genome shotgun (WGS) entry which is preliminary data.</text>
</comment>
<reference evidence="1" key="1">
    <citation type="submission" date="2021-01" db="EMBL/GenBank/DDBJ databases">
        <title>Fulvivirga kasyanovii gen. nov., sp nov., a novel member of the phylum Bacteroidetes isolated from seawater in a mussel farm.</title>
        <authorList>
            <person name="Zhao L.-H."/>
            <person name="Wang Z.-J."/>
        </authorList>
    </citation>
    <scope>NUCLEOTIDE SEQUENCE</scope>
    <source>
        <strain evidence="1">29W222</strain>
    </source>
</reference>
<dbReference type="AlphaFoldDB" id="A0A937G325"/>
<organism evidence="1 2">
    <name type="scientific">Fulvivirga marina</name>
    <dbReference type="NCBI Taxonomy" id="2494733"/>
    <lineage>
        <taxon>Bacteria</taxon>
        <taxon>Pseudomonadati</taxon>
        <taxon>Bacteroidota</taxon>
        <taxon>Cytophagia</taxon>
        <taxon>Cytophagales</taxon>
        <taxon>Fulvivirgaceae</taxon>
        <taxon>Fulvivirga</taxon>
    </lineage>
</organism>
<protein>
    <submittedName>
        <fullName evidence="1">SusD/RagB family nutrient-binding outer membrane lipoprotein</fullName>
    </submittedName>
</protein>
<keyword evidence="2" id="KW-1185">Reference proteome</keyword>
<evidence type="ECO:0000313" key="1">
    <source>
        <dbReference type="EMBL" id="MBL6449782.1"/>
    </source>
</evidence>
<dbReference type="SUPFAM" id="SSF48452">
    <property type="entry name" value="TPR-like"/>
    <property type="match status" value="1"/>
</dbReference>
<proteinExistence type="predicted"/>
<evidence type="ECO:0000313" key="2">
    <source>
        <dbReference type="Proteomes" id="UP000614216"/>
    </source>
</evidence>
<gene>
    <name evidence="1" type="ORF">JMN32_25955</name>
</gene>
<name>A0A937G325_9BACT</name>
<dbReference type="RefSeq" id="WP_202859325.1">
    <property type="nucleotide sequence ID" value="NZ_JAEUGD010000067.1"/>
</dbReference>
<accession>A0A937G325</accession>
<dbReference type="InterPro" id="IPR011990">
    <property type="entry name" value="TPR-like_helical_dom_sf"/>
</dbReference>
<dbReference type="PROSITE" id="PS51257">
    <property type="entry name" value="PROKAR_LIPOPROTEIN"/>
    <property type="match status" value="1"/>
</dbReference>
<dbReference type="EMBL" id="JAEUGD010000067">
    <property type="protein sequence ID" value="MBL6449782.1"/>
    <property type="molecule type" value="Genomic_DNA"/>
</dbReference>
<dbReference type="Proteomes" id="UP000614216">
    <property type="component" value="Unassembled WGS sequence"/>
</dbReference>
<keyword evidence="1" id="KW-0449">Lipoprotein</keyword>
<dbReference type="InterPro" id="IPR041662">
    <property type="entry name" value="SusD-like_2"/>
</dbReference>